<dbReference type="Proteomes" id="UP000184501">
    <property type="component" value="Unassembled WGS sequence"/>
</dbReference>
<evidence type="ECO:0000313" key="3">
    <source>
        <dbReference type="Proteomes" id="UP000184501"/>
    </source>
</evidence>
<proteinExistence type="predicted"/>
<name>A0A1M5PNZ6_STRHI</name>
<dbReference type="STRING" id="2017.SAMN05444320_11917"/>
<evidence type="ECO:0000256" key="1">
    <source>
        <dbReference type="SAM" id="MobiDB-lite"/>
    </source>
</evidence>
<sequence length="58" mass="6091">MTSGSPTSAAVPRTGDNTGHQTGRRLWHTHPEQRKLGSAACDRADGRGRFGPTSAVST</sequence>
<evidence type="ECO:0000313" key="2">
    <source>
        <dbReference type="EMBL" id="SHH03472.1"/>
    </source>
</evidence>
<reference evidence="2 3" key="1">
    <citation type="submission" date="2016-11" db="EMBL/GenBank/DDBJ databases">
        <authorList>
            <person name="Jaros S."/>
            <person name="Januszkiewicz K."/>
            <person name="Wedrychowicz H."/>
        </authorList>
    </citation>
    <scope>NUCLEOTIDE SEQUENCE [LARGE SCALE GENOMIC DNA]</scope>
    <source>
        <strain evidence="2 3">DSM 44523</strain>
    </source>
</reference>
<organism evidence="2 3">
    <name type="scientific">Streptoalloteichus hindustanus</name>
    <dbReference type="NCBI Taxonomy" id="2017"/>
    <lineage>
        <taxon>Bacteria</taxon>
        <taxon>Bacillati</taxon>
        <taxon>Actinomycetota</taxon>
        <taxon>Actinomycetes</taxon>
        <taxon>Pseudonocardiales</taxon>
        <taxon>Pseudonocardiaceae</taxon>
        <taxon>Streptoalloteichus</taxon>
    </lineage>
</organism>
<accession>A0A1M5PNZ6</accession>
<feature type="region of interest" description="Disordered" evidence="1">
    <location>
        <begin position="1"/>
        <end position="58"/>
    </location>
</feature>
<dbReference type="EMBL" id="FQVN01000019">
    <property type="protein sequence ID" value="SHH03472.1"/>
    <property type="molecule type" value="Genomic_DNA"/>
</dbReference>
<protein>
    <submittedName>
        <fullName evidence="2">Uncharacterized protein</fullName>
    </submittedName>
</protein>
<dbReference type="AlphaFoldDB" id="A0A1M5PNZ6"/>
<gene>
    <name evidence="2" type="ORF">SAMN05444320_11917</name>
</gene>
<keyword evidence="3" id="KW-1185">Reference proteome</keyword>